<comment type="caution">
    <text evidence="9">The sequence shown here is derived from an EMBL/GenBank/DDBJ whole genome shotgun (WGS) entry which is preliminary data.</text>
</comment>
<dbReference type="InterPro" id="IPR037069">
    <property type="entry name" value="AcylCoA_DH/ox_N_sf"/>
</dbReference>
<comment type="similarity">
    <text evidence="2">Belongs to the acyl-CoA dehydrogenase family.</text>
</comment>
<evidence type="ECO:0000313" key="9">
    <source>
        <dbReference type="EMBL" id="RDI17684.1"/>
    </source>
</evidence>
<organism evidence="9 10">
    <name type="scientific">Pseudacidovorax intermedius</name>
    <dbReference type="NCBI Taxonomy" id="433924"/>
    <lineage>
        <taxon>Bacteria</taxon>
        <taxon>Pseudomonadati</taxon>
        <taxon>Pseudomonadota</taxon>
        <taxon>Betaproteobacteria</taxon>
        <taxon>Burkholderiales</taxon>
        <taxon>Comamonadaceae</taxon>
        <taxon>Pseudacidovorax</taxon>
    </lineage>
</organism>
<dbReference type="InterPro" id="IPR036250">
    <property type="entry name" value="AcylCo_DH-like_C"/>
</dbReference>
<dbReference type="SUPFAM" id="SSF47203">
    <property type="entry name" value="Acyl-CoA dehydrogenase C-terminal domain-like"/>
    <property type="match status" value="1"/>
</dbReference>
<evidence type="ECO:0000256" key="1">
    <source>
        <dbReference type="ARBA" id="ARBA00001974"/>
    </source>
</evidence>
<dbReference type="Pfam" id="PF00441">
    <property type="entry name" value="Acyl-CoA_dh_1"/>
    <property type="match status" value="1"/>
</dbReference>
<comment type="cofactor">
    <cofactor evidence="1">
        <name>FAD</name>
        <dbReference type="ChEBI" id="CHEBI:57692"/>
    </cofactor>
</comment>
<keyword evidence="5" id="KW-0560">Oxidoreductase</keyword>
<evidence type="ECO:0000259" key="8">
    <source>
        <dbReference type="Pfam" id="PF02771"/>
    </source>
</evidence>
<keyword evidence="3" id="KW-0285">Flavoprotein</keyword>
<dbReference type="Pfam" id="PF02770">
    <property type="entry name" value="Acyl-CoA_dh_M"/>
    <property type="match status" value="1"/>
</dbReference>
<evidence type="ECO:0000259" key="6">
    <source>
        <dbReference type="Pfam" id="PF00441"/>
    </source>
</evidence>
<gene>
    <name evidence="9" type="ORF">DFR41_11611</name>
</gene>
<evidence type="ECO:0000256" key="3">
    <source>
        <dbReference type="ARBA" id="ARBA00022630"/>
    </source>
</evidence>
<dbReference type="InterPro" id="IPR006091">
    <property type="entry name" value="Acyl-CoA_Oxase/DH_mid-dom"/>
</dbReference>
<feature type="domain" description="Acyl-CoA dehydrogenase/oxidase N-terminal" evidence="8">
    <location>
        <begin position="6"/>
        <end position="117"/>
    </location>
</feature>
<dbReference type="GO" id="GO:0005886">
    <property type="term" value="C:plasma membrane"/>
    <property type="evidence" value="ECO:0007669"/>
    <property type="project" value="TreeGrafter"/>
</dbReference>
<proteinExistence type="inferred from homology"/>
<dbReference type="PANTHER" id="PTHR43292:SF3">
    <property type="entry name" value="ACYL-COA DEHYDROGENASE FADE29"/>
    <property type="match status" value="1"/>
</dbReference>
<evidence type="ECO:0000256" key="2">
    <source>
        <dbReference type="ARBA" id="ARBA00009347"/>
    </source>
</evidence>
<dbReference type="InterPro" id="IPR009075">
    <property type="entry name" value="AcylCo_DH/oxidase_C"/>
</dbReference>
<dbReference type="Gene3D" id="1.20.140.10">
    <property type="entry name" value="Butyryl-CoA Dehydrogenase, subunit A, domain 3"/>
    <property type="match status" value="1"/>
</dbReference>
<dbReference type="OrthoDB" id="9770681at2"/>
<dbReference type="FunFam" id="2.40.110.10:FF:000011">
    <property type="entry name" value="Acyl-CoA dehydrogenase FadE34"/>
    <property type="match status" value="1"/>
</dbReference>
<dbReference type="InterPro" id="IPR052161">
    <property type="entry name" value="Mycobact_Acyl-CoA_DH"/>
</dbReference>
<evidence type="ECO:0000256" key="5">
    <source>
        <dbReference type="ARBA" id="ARBA00023002"/>
    </source>
</evidence>
<accession>A0A370F3N1</accession>
<dbReference type="SUPFAM" id="SSF56645">
    <property type="entry name" value="Acyl-CoA dehydrogenase NM domain-like"/>
    <property type="match status" value="1"/>
</dbReference>
<sequence length="398" mass="44534">MELEFTPEERAFADEVRDFIAGHLPPDIAQRVEHDLHLERDDYMRWQQILGRRGWHAYTWPESQGGPGWSVIQRYLFETISGQMNCPTIQPFGPRMVGPVIYNFGNAQQQAQHLPGIRDSTVWWCQGYSEPASGSDLASLATRADDAGDHYVVNGQKIWTSYAHHADWMFCLVRTRRESRKQEGISFLLIDMRTPGIEVQPIPMLEGTHSFNAVFFTDVRVPKANLVGEEGQGWRYAKFLLEHERVENSNIGFSTFALRRLRRMAAAVQDRGRPLVEQPLFRAKLARIEAQLKALEMTTLRALSSMGSGSSPGAGLASALKIRGTEIGQSLTELLFEAAGPLGQRLDPALAHGEGDLASLDASLRGAPANYFWRRAMSIYGGSNEIQRNIVAKQVLGL</sequence>
<feature type="domain" description="Acyl-CoA oxidase/dehydrogenase middle" evidence="7">
    <location>
        <begin position="125"/>
        <end position="219"/>
    </location>
</feature>
<name>A0A370F3N1_9BURK</name>
<evidence type="ECO:0008006" key="11">
    <source>
        <dbReference type="Google" id="ProtNLM"/>
    </source>
</evidence>
<dbReference type="RefSeq" id="WP_114804784.1">
    <property type="nucleotide sequence ID" value="NZ_QQAV01000016.1"/>
</dbReference>
<reference evidence="9 10" key="1">
    <citation type="submission" date="2018-07" db="EMBL/GenBank/DDBJ databases">
        <title>Genomic Encyclopedia of Type Strains, Phase IV (KMG-IV): sequencing the most valuable type-strain genomes for metagenomic binning, comparative biology and taxonomic classification.</title>
        <authorList>
            <person name="Goeker M."/>
        </authorList>
    </citation>
    <scope>NUCLEOTIDE SEQUENCE [LARGE SCALE GENOMIC DNA]</scope>
    <source>
        <strain evidence="9 10">DSM 21352</strain>
    </source>
</reference>
<keyword evidence="10" id="KW-1185">Reference proteome</keyword>
<dbReference type="InterPro" id="IPR009100">
    <property type="entry name" value="AcylCoA_DH/oxidase_NM_dom_sf"/>
</dbReference>
<dbReference type="GO" id="GO:0016627">
    <property type="term" value="F:oxidoreductase activity, acting on the CH-CH group of donors"/>
    <property type="evidence" value="ECO:0007669"/>
    <property type="project" value="InterPro"/>
</dbReference>
<dbReference type="Gene3D" id="2.40.110.10">
    <property type="entry name" value="Butyryl-CoA Dehydrogenase, subunit A, domain 2"/>
    <property type="match status" value="1"/>
</dbReference>
<dbReference type="InterPro" id="IPR013786">
    <property type="entry name" value="AcylCoA_DH/ox_N"/>
</dbReference>
<feature type="domain" description="Acyl-CoA dehydrogenase/oxidase C-terminal" evidence="6">
    <location>
        <begin position="231"/>
        <end position="396"/>
    </location>
</feature>
<evidence type="ECO:0000259" key="7">
    <source>
        <dbReference type="Pfam" id="PF02770"/>
    </source>
</evidence>
<dbReference type="PANTHER" id="PTHR43292">
    <property type="entry name" value="ACYL-COA DEHYDROGENASE"/>
    <property type="match status" value="1"/>
</dbReference>
<dbReference type="Proteomes" id="UP000255265">
    <property type="component" value="Unassembled WGS sequence"/>
</dbReference>
<dbReference type="InterPro" id="IPR046373">
    <property type="entry name" value="Acyl-CoA_Oxase/DH_mid-dom_sf"/>
</dbReference>
<dbReference type="Gene3D" id="1.10.540.10">
    <property type="entry name" value="Acyl-CoA dehydrogenase/oxidase, N-terminal domain"/>
    <property type="match status" value="1"/>
</dbReference>
<evidence type="ECO:0000256" key="4">
    <source>
        <dbReference type="ARBA" id="ARBA00022827"/>
    </source>
</evidence>
<dbReference type="GO" id="GO:0050660">
    <property type="term" value="F:flavin adenine dinucleotide binding"/>
    <property type="evidence" value="ECO:0007669"/>
    <property type="project" value="InterPro"/>
</dbReference>
<dbReference type="AlphaFoldDB" id="A0A370F3N1"/>
<dbReference type="Pfam" id="PF02771">
    <property type="entry name" value="Acyl-CoA_dh_N"/>
    <property type="match status" value="1"/>
</dbReference>
<keyword evidence="4" id="KW-0274">FAD</keyword>
<dbReference type="EMBL" id="QQAV01000016">
    <property type="protein sequence ID" value="RDI17684.1"/>
    <property type="molecule type" value="Genomic_DNA"/>
</dbReference>
<evidence type="ECO:0000313" key="10">
    <source>
        <dbReference type="Proteomes" id="UP000255265"/>
    </source>
</evidence>
<protein>
    <recommendedName>
        <fullName evidence="11">Acyl-CoA dehydrogenase</fullName>
    </recommendedName>
</protein>